<evidence type="ECO:0000313" key="2">
    <source>
        <dbReference type="Proteomes" id="UP001417504"/>
    </source>
</evidence>
<dbReference type="Proteomes" id="UP001417504">
    <property type="component" value="Unassembled WGS sequence"/>
</dbReference>
<dbReference type="CDD" id="cd22744">
    <property type="entry name" value="OTU"/>
    <property type="match status" value="1"/>
</dbReference>
<protein>
    <submittedName>
        <fullName evidence="1">Uncharacterized protein</fullName>
    </submittedName>
</protein>
<dbReference type="AlphaFoldDB" id="A0AAP0JQ64"/>
<gene>
    <name evidence="1" type="ORF">Sjap_008711</name>
</gene>
<organism evidence="1 2">
    <name type="scientific">Stephania japonica</name>
    <dbReference type="NCBI Taxonomy" id="461633"/>
    <lineage>
        <taxon>Eukaryota</taxon>
        <taxon>Viridiplantae</taxon>
        <taxon>Streptophyta</taxon>
        <taxon>Embryophyta</taxon>
        <taxon>Tracheophyta</taxon>
        <taxon>Spermatophyta</taxon>
        <taxon>Magnoliopsida</taxon>
        <taxon>Ranunculales</taxon>
        <taxon>Menispermaceae</taxon>
        <taxon>Menispermoideae</taxon>
        <taxon>Cissampelideae</taxon>
        <taxon>Stephania</taxon>
    </lineage>
</organism>
<sequence>MNREKRRRERRGREGEGDGEIVRLEMFEELIRNEAMYMNVFQDVEYGKIRYAINFYDSLAEGEYWLSLPEVGIIVANHYKLAFVVLAKEWSALWLPSRHATPLVSEIRIVWLLLVNGNHFVRLLMRDNPPPPPTSRQWDAFVDEDSKEWTVTPWLFSLGGVNHNQIFRTDFQCNFGPLSGRI</sequence>
<name>A0AAP0JQ64_9MAGN</name>
<proteinExistence type="predicted"/>
<reference evidence="1 2" key="1">
    <citation type="submission" date="2024-01" db="EMBL/GenBank/DDBJ databases">
        <title>Genome assemblies of Stephania.</title>
        <authorList>
            <person name="Yang L."/>
        </authorList>
    </citation>
    <scope>NUCLEOTIDE SEQUENCE [LARGE SCALE GENOMIC DNA]</scope>
    <source>
        <strain evidence="1">QJT</strain>
        <tissue evidence="1">Leaf</tissue>
    </source>
</reference>
<evidence type="ECO:0000313" key="1">
    <source>
        <dbReference type="EMBL" id="KAK9138117.1"/>
    </source>
</evidence>
<accession>A0AAP0JQ64</accession>
<comment type="caution">
    <text evidence="1">The sequence shown here is derived from an EMBL/GenBank/DDBJ whole genome shotgun (WGS) entry which is preliminary data.</text>
</comment>
<dbReference type="EMBL" id="JBBNAE010000003">
    <property type="protein sequence ID" value="KAK9138117.1"/>
    <property type="molecule type" value="Genomic_DNA"/>
</dbReference>
<keyword evidence="2" id="KW-1185">Reference proteome</keyword>